<dbReference type="AlphaFoldDB" id="A0A0G4FWM2"/>
<evidence type="ECO:0000313" key="3">
    <source>
        <dbReference type="Proteomes" id="UP000041254"/>
    </source>
</evidence>
<feature type="compositionally biased region" description="Basic and acidic residues" evidence="1">
    <location>
        <begin position="104"/>
        <end position="117"/>
    </location>
</feature>
<sequence>MGARRRALWVASVHRAASRSLTTFSSSNTHRLSGCVVASSTMPSRVCLGRGGPSLRSTQTAQSTPRPSTCTPRQAAGRRVNLTDGRKVTALSYELRSYIAAKDTEAHKPLHPADTKKPSPQLAQLPTASTRDWRGASQEDIQEPSQEGINRWFVEEYLPAQEAKEAEEDDKRWAEVEEKKAKQPYDHSQWAHFDEEWARVNNRQLWRQCSRSGRPPTPRWPPWCGRSGRAHPPFDCEGRHKGGRGEREGG</sequence>
<protein>
    <submittedName>
        <fullName evidence="2">Uncharacterized protein</fullName>
    </submittedName>
</protein>
<proteinExistence type="predicted"/>
<feature type="region of interest" description="Disordered" evidence="1">
    <location>
        <begin position="49"/>
        <end position="75"/>
    </location>
</feature>
<feature type="region of interest" description="Disordered" evidence="1">
    <location>
        <begin position="104"/>
        <end position="145"/>
    </location>
</feature>
<dbReference type="InParanoid" id="A0A0G4FWM2"/>
<evidence type="ECO:0000256" key="1">
    <source>
        <dbReference type="SAM" id="MobiDB-lite"/>
    </source>
</evidence>
<feature type="compositionally biased region" description="Basic and acidic residues" evidence="1">
    <location>
        <begin position="169"/>
        <end position="185"/>
    </location>
</feature>
<keyword evidence="3" id="KW-1185">Reference proteome</keyword>
<name>A0A0G4FWM2_VITBC</name>
<dbReference type="EMBL" id="CDMY01000517">
    <property type="protein sequence ID" value="CEM19624.1"/>
    <property type="molecule type" value="Genomic_DNA"/>
</dbReference>
<dbReference type="VEuPathDB" id="CryptoDB:Vbra_9510"/>
<feature type="region of interest" description="Disordered" evidence="1">
    <location>
        <begin position="209"/>
        <end position="250"/>
    </location>
</feature>
<organism evidence="2 3">
    <name type="scientific">Vitrella brassicaformis (strain CCMP3155)</name>
    <dbReference type="NCBI Taxonomy" id="1169540"/>
    <lineage>
        <taxon>Eukaryota</taxon>
        <taxon>Sar</taxon>
        <taxon>Alveolata</taxon>
        <taxon>Colpodellida</taxon>
        <taxon>Vitrellaceae</taxon>
        <taxon>Vitrella</taxon>
    </lineage>
</organism>
<evidence type="ECO:0000313" key="2">
    <source>
        <dbReference type="EMBL" id="CEM19624.1"/>
    </source>
</evidence>
<feature type="compositionally biased region" description="Polar residues" evidence="1">
    <location>
        <begin position="55"/>
        <end position="72"/>
    </location>
</feature>
<feature type="region of interest" description="Disordered" evidence="1">
    <location>
        <begin position="161"/>
        <end position="186"/>
    </location>
</feature>
<gene>
    <name evidence="2" type="ORF">Vbra_9510</name>
</gene>
<reference evidence="2 3" key="1">
    <citation type="submission" date="2014-11" db="EMBL/GenBank/DDBJ databases">
        <authorList>
            <person name="Zhu J."/>
            <person name="Qi W."/>
            <person name="Song R."/>
        </authorList>
    </citation>
    <scope>NUCLEOTIDE SEQUENCE [LARGE SCALE GENOMIC DNA]</scope>
</reference>
<dbReference type="Proteomes" id="UP000041254">
    <property type="component" value="Unassembled WGS sequence"/>
</dbReference>
<feature type="compositionally biased region" description="Polar residues" evidence="1">
    <location>
        <begin position="121"/>
        <end position="130"/>
    </location>
</feature>
<feature type="compositionally biased region" description="Basic and acidic residues" evidence="1">
    <location>
        <begin position="232"/>
        <end position="250"/>
    </location>
</feature>
<accession>A0A0G4FWM2</accession>